<organism evidence="2 3">
    <name type="scientific">Rhodovulum iodosum</name>
    <dbReference type="NCBI Taxonomy" id="68291"/>
    <lineage>
        <taxon>Bacteria</taxon>
        <taxon>Pseudomonadati</taxon>
        <taxon>Pseudomonadota</taxon>
        <taxon>Alphaproteobacteria</taxon>
        <taxon>Rhodobacterales</taxon>
        <taxon>Paracoccaceae</taxon>
        <taxon>Rhodovulum</taxon>
    </lineage>
</organism>
<proteinExistence type="predicted"/>
<keyword evidence="1" id="KW-0732">Signal</keyword>
<dbReference type="Proteomes" id="UP001560019">
    <property type="component" value="Unassembled WGS sequence"/>
</dbReference>
<feature type="signal peptide" evidence="1">
    <location>
        <begin position="1"/>
        <end position="21"/>
    </location>
</feature>
<name>A0ABV3XZU9_9RHOB</name>
<dbReference type="InterPro" id="IPR021409">
    <property type="entry name" value="DUF3047"/>
</dbReference>
<evidence type="ECO:0000256" key="1">
    <source>
        <dbReference type="SAM" id="SignalP"/>
    </source>
</evidence>
<dbReference type="EMBL" id="JBEHHI010000003">
    <property type="protein sequence ID" value="MEX5729897.1"/>
    <property type="molecule type" value="Genomic_DNA"/>
</dbReference>
<accession>A0ABV3XZU9</accession>
<dbReference type="RefSeq" id="WP_125404510.1">
    <property type="nucleotide sequence ID" value="NZ_JBEHHI010000003.1"/>
</dbReference>
<evidence type="ECO:0000313" key="2">
    <source>
        <dbReference type="EMBL" id="MEX5729897.1"/>
    </source>
</evidence>
<reference evidence="2 3" key="1">
    <citation type="submission" date="2024-06" db="EMBL/GenBank/DDBJ databases">
        <title>Genome of Rhodovulum iodosum, a marine photoferrotroph.</title>
        <authorList>
            <person name="Bianchini G."/>
            <person name="Nikeleit V."/>
            <person name="Kappler A."/>
            <person name="Bryce C."/>
            <person name="Sanchez-Baracaldo P."/>
        </authorList>
    </citation>
    <scope>NUCLEOTIDE SEQUENCE [LARGE SCALE GENOMIC DNA]</scope>
    <source>
        <strain evidence="2 3">UT/N1</strain>
    </source>
</reference>
<dbReference type="Pfam" id="PF11249">
    <property type="entry name" value="DUF3047"/>
    <property type="match status" value="1"/>
</dbReference>
<evidence type="ECO:0000313" key="3">
    <source>
        <dbReference type="Proteomes" id="UP001560019"/>
    </source>
</evidence>
<protein>
    <recommendedName>
        <fullName evidence="4">DUF3047 domain-containing protein</fullName>
    </recommendedName>
</protein>
<gene>
    <name evidence="2" type="ORF">Ga0609869_003250</name>
</gene>
<comment type="caution">
    <text evidence="2">The sequence shown here is derived from an EMBL/GenBank/DDBJ whole genome shotgun (WGS) entry which is preliminary data.</text>
</comment>
<evidence type="ECO:0008006" key="4">
    <source>
        <dbReference type="Google" id="ProtNLM"/>
    </source>
</evidence>
<keyword evidence="3" id="KW-1185">Reference proteome</keyword>
<feature type="chain" id="PRO_5045964988" description="DUF3047 domain-containing protein" evidence="1">
    <location>
        <begin position="22"/>
        <end position="215"/>
    </location>
</feature>
<sequence length="215" mass="23475">MRKLMTALVCLLATAPGMAEAGQIAFAEGWKEQRFSLLSSNDYALDGDSLGVRSDGTVSLLWTALPRDMWQGRRASWEWAVERSVPATDLTRRGGDDRNLSLYFLFLPEAAALEARGKGVRALLDNPQARVLMYVWGGAHPRGQVLPSPYLGARGRSVIQRQAGTGAAAERVDLRRDHRRAFGEPPQSLVGVAVSSDSDDTGTRVLARIADLRVE</sequence>